<dbReference type="AlphaFoldDB" id="A0A6S6ZHB0"/>
<reference evidence="1 2" key="1">
    <citation type="submission" date="2020-04" db="EMBL/GenBank/DDBJ databases">
        <authorList>
            <person name="De Canck E."/>
        </authorList>
    </citation>
    <scope>NUCLEOTIDE SEQUENCE [LARGE SCALE GENOMIC DNA]</scope>
    <source>
        <strain evidence="1 2">LMG 3431</strain>
    </source>
</reference>
<gene>
    <name evidence="1" type="ORF">LMG3431_02645</name>
</gene>
<evidence type="ECO:0000313" key="1">
    <source>
        <dbReference type="EMBL" id="CAB3648283.1"/>
    </source>
</evidence>
<evidence type="ECO:0000313" key="2">
    <source>
        <dbReference type="Proteomes" id="UP000494108"/>
    </source>
</evidence>
<name>A0A6S6ZHB0_9BURK</name>
<dbReference type="Proteomes" id="UP000494108">
    <property type="component" value="Unassembled WGS sequence"/>
</dbReference>
<dbReference type="EMBL" id="CADIJX010000003">
    <property type="protein sequence ID" value="CAB3648283.1"/>
    <property type="molecule type" value="Genomic_DNA"/>
</dbReference>
<dbReference type="RefSeq" id="WP_175174943.1">
    <property type="nucleotide sequence ID" value="NZ_CADIJX010000003.1"/>
</dbReference>
<accession>A0A6S6ZHB0</accession>
<sequence length="154" mass="17047">MPRIPSIAVVLEGGLLQAFIVEDWPNQSVLPRVAIVDHDTEGADANELTPFAIGSEIVEAFCRGETPLVYEGEDDVLSPNLVLAAIGEPVNDEDERSPLEIVRELRKYMVESDEMMIRNDQAPTGQDYNDLYRLVHDSLMELLRAMGQPVPVSG</sequence>
<proteinExistence type="predicted"/>
<keyword evidence="2" id="KW-1185">Reference proteome</keyword>
<protein>
    <submittedName>
        <fullName evidence="1">Uncharacterized protein</fullName>
    </submittedName>
</protein>
<organism evidence="1 2">
    <name type="scientific">Achromobacter pestifer</name>
    <dbReference type="NCBI Taxonomy" id="1353889"/>
    <lineage>
        <taxon>Bacteria</taxon>
        <taxon>Pseudomonadati</taxon>
        <taxon>Pseudomonadota</taxon>
        <taxon>Betaproteobacteria</taxon>
        <taxon>Burkholderiales</taxon>
        <taxon>Alcaligenaceae</taxon>
        <taxon>Achromobacter</taxon>
    </lineage>
</organism>